<dbReference type="STRING" id="392015.SAMN05421543_11228"/>
<feature type="compositionally biased region" description="Basic and acidic residues" evidence="1">
    <location>
        <begin position="388"/>
        <end position="405"/>
    </location>
</feature>
<dbReference type="InterPro" id="IPR011009">
    <property type="entry name" value="Kinase-like_dom_sf"/>
</dbReference>
<proteinExistence type="predicted"/>
<dbReference type="Gene3D" id="3.30.200.20">
    <property type="entry name" value="Phosphorylase Kinase, domain 1"/>
    <property type="match status" value="1"/>
</dbReference>
<accession>A0A1I7JVK6</accession>
<dbReference type="EMBL" id="FPBV01000012">
    <property type="protein sequence ID" value="SFU89214.1"/>
    <property type="molecule type" value="Genomic_DNA"/>
</dbReference>
<dbReference type="AlphaFoldDB" id="A0A1I7JVK6"/>
<dbReference type="RefSeq" id="WP_074953010.1">
    <property type="nucleotide sequence ID" value="NZ_FPBV01000012.1"/>
</dbReference>
<evidence type="ECO:0000256" key="1">
    <source>
        <dbReference type="SAM" id="MobiDB-lite"/>
    </source>
</evidence>
<dbReference type="PANTHER" id="PTHR39179">
    <property type="entry name" value="SPORE COAT PROTEIN I"/>
    <property type="match status" value="1"/>
</dbReference>
<keyword evidence="4" id="KW-1185">Reference proteome</keyword>
<dbReference type="GO" id="GO:0042601">
    <property type="term" value="C:endospore-forming forespore"/>
    <property type="evidence" value="ECO:0007669"/>
    <property type="project" value="TreeGrafter"/>
</dbReference>
<gene>
    <name evidence="3" type="ORF">SAMN05421543_11228</name>
</gene>
<organism evidence="3 4">
    <name type="scientific">Alicyclobacillus macrosporangiidus</name>
    <dbReference type="NCBI Taxonomy" id="392015"/>
    <lineage>
        <taxon>Bacteria</taxon>
        <taxon>Bacillati</taxon>
        <taxon>Bacillota</taxon>
        <taxon>Bacilli</taxon>
        <taxon>Bacillales</taxon>
        <taxon>Alicyclobacillaceae</taxon>
        <taxon>Alicyclobacillus</taxon>
    </lineage>
</organism>
<dbReference type="InterPro" id="IPR002575">
    <property type="entry name" value="Aminoglycoside_PTrfase"/>
</dbReference>
<protein>
    <submittedName>
        <fullName evidence="3">Spore coat protein, CotS family</fullName>
    </submittedName>
</protein>
<name>A0A1I7JVK6_9BACL</name>
<feature type="region of interest" description="Disordered" evidence="1">
    <location>
        <begin position="385"/>
        <end position="442"/>
    </location>
</feature>
<keyword evidence="3" id="KW-0946">Virion</keyword>
<dbReference type="Pfam" id="PF01636">
    <property type="entry name" value="APH"/>
    <property type="match status" value="1"/>
</dbReference>
<evidence type="ECO:0000313" key="3">
    <source>
        <dbReference type="EMBL" id="SFU89214.1"/>
    </source>
</evidence>
<keyword evidence="3" id="KW-0167">Capsid protein</keyword>
<evidence type="ECO:0000313" key="4">
    <source>
        <dbReference type="Proteomes" id="UP000183508"/>
    </source>
</evidence>
<dbReference type="PANTHER" id="PTHR39179:SF3">
    <property type="entry name" value="COTS-RELATED PROTEIN"/>
    <property type="match status" value="1"/>
</dbReference>
<feature type="domain" description="Aminoglycoside phosphotransferase" evidence="2">
    <location>
        <begin position="71"/>
        <end position="275"/>
    </location>
</feature>
<dbReference type="Proteomes" id="UP000183508">
    <property type="component" value="Unassembled WGS sequence"/>
</dbReference>
<evidence type="ECO:0000259" key="2">
    <source>
        <dbReference type="Pfam" id="PF01636"/>
    </source>
</evidence>
<dbReference type="Gene3D" id="3.90.1200.10">
    <property type="match status" value="1"/>
</dbReference>
<reference evidence="4" key="1">
    <citation type="submission" date="2016-10" db="EMBL/GenBank/DDBJ databases">
        <authorList>
            <person name="Varghese N."/>
        </authorList>
    </citation>
    <scope>NUCLEOTIDE SEQUENCE [LARGE SCALE GENOMIC DNA]</scope>
    <source>
        <strain evidence="4">DSM 17980</strain>
    </source>
</reference>
<sequence length="442" mass="48334">MAPLPEPVSEVLRTCGMEEEVLDEYGLIPVDARAARGGVKLRTASGARLLKRVQMPPDRLRYVFFGAEYASSQGLPGVPRFIRNRYGDPFVIHETGLYYLTAWVSGREPDARKVTDLAVCAAELARWHAAMSGFGRTLDGLPESRPLPDRLAAALPELERGPDPSSASEPFARRDAACRGALAERLRFALAACAEADYESLHASSRAQGHTCHGRFVRHNLVYTGNRWCVLDYDRIHPGPPVEDLALFLHRYLPAHDWSADVLARAVAAYEAVRPLDERERAVLATLLSAPLRIVQMVLRYMHQARAQDADESVDVLASSLMLEERRQAAVTNVFAHAPAWALAEGAEAGEAGERVPVQHAGMESTGMQETGMPHAAIEVPVEVEQDAGGRGDASGKKPEGDRQPKRSRRGRLRRGDAGPGVHLGGEDHPAGLWRGWKPPEA</sequence>
<dbReference type="SUPFAM" id="SSF56112">
    <property type="entry name" value="Protein kinase-like (PK-like)"/>
    <property type="match status" value="1"/>
</dbReference>
<dbReference type="InterPro" id="IPR047175">
    <property type="entry name" value="CotS-like"/>
</dbReference>